<reference evidence="1" key="1">
    <citation type="journal article" date="2023" name="Mol. Phylogenet. Evol.">
        <title>Genome-scale phylogeny and comparative genomics of the fungal order Sordariales.</title>
        <authorList>
            <person name="Hensen N."/>
            <person name="Bonometti L."/>
            <person name="Westerberg I."/>
            <person name="Brannstrom I.O."/>
            <person name="Guillou S."/>
            <person name="Cros-Aarteil S."/>
            <person name="Calhoun S."/>
            <person name="Haridas S."/>
            <person name="Kuo A."/>
            <person name="Mondo S."/>
            <person name="Pangilinan J."/>
            <person name="Riley R."/>
            <person name="LaButti K."/>
            <person name="Andreopoulos B."/>
            <person name="Lipzen A."/>
            <person name="Chen C."/>
            <person name="Yan M."/>
            <person name="Daum C."/>
            <person name="Ng V."/>
            <person name="Clum A."/>
            <person name="Steindorff A."/>
            <person name="Ohm R.A."/>
            <person name="Martin F."/>
            <person name="Silar P."/>
            <person name="Natvig D.O."/>
            <person name="Lalanne C."/>
            <person name="Gautier V."/>
            <person name="Ament-Velasquez S.L."/>
            <person name="Kruys A."/>
            <person name="Hutchinson M.I."/>
            <person name="Powell A.J."/>
            <person name="Barry K."/>
            <person name="Miller A.N."/>
            <person name="Grigoriev I.V."/>
            <person name="Debuchy R."/>
            <person name="Gladieux P."/>
            <person name="Hiltunen Thoren M."/>
            <person name="Johannesson H."/>
        </authorList>
    </citation>
    <scope>NUCLEOTIDE SEQUENCE</scope>
    <source>
        <strain evidence="1">CBS 538.74</strain>
    </source>
</reference>
<evidence type="ECO:0000313" key="1">
    <source>
        <dbReference type="EMBL" id="KAK4152575.1"/>
    </source>
</evidence>
<sequence>MPCHYYPPADLDELEEIATEATPDQQREALQMIADVFHHHQLPYGLMGGMNFYFRGSSRTTDDVDLAVTGSQSLQATLDLLNDAERVTRPRNKMSWMGGVARTFIQVGKQQVQIDLKWQKSEGHGMPMDLNAATEVFQLVEGHRTGVRFLKIGPLVRAKFQSYGRGKPGDYVDLIFTCKHPQYREDVRNVADKVSWDRREMFLHEVLQTDPGEEDSIRHILKLGSVCPDDTDLGAEPSAEVAR</sequence>
<dbReference type="EMBL" id="MU856969">
    <property type="protein sequence ID" value="KAK4152575.1"/>
    <property type="molecule type" value="Genomic_DNA"/>
</dbReference>
<evidence type="ECO:0000313" key="2">
    <source>
        <dbReference type="Proteomes" id="UP001302745"/>
    </source>
</evidence>
<dbReference type="InterPro" id="IPR043519">
    <property type="entry name" value="NT_sf"/>
</dbReference>
<dbReference type="Proteomes" id="UP001302745">
    <property type="component" value="Unassembled WGS sequence"/>
</dbReference>
<comment type="caution">
    <text evidence="1">The sequence shown here is derived from an EMBL/GenBank/DDBJ whole genome shotgun (WGS) entry which is preliminary data.</text>
</comment>
<accession>A0AAN6VJQ5</accession>
<organism evidence="1 2">
    <name type="scientific">Chaetomidium leptoderma</name>
    <dbReference type="NCBI Taxonomy" id="669021"/>
    <lineage>
        <taxon>Eukaryota</taxon>
        <taxon>Fungi</taxon>
        <taxon>Dikarya</taxon>
        <taxon>Ascomycota</taxon>
        <taxon>Pezizomycotina</taxon>
        <taxon>Sordariomycetes</taxon>
        <taxon>Sordariomycetidae</taxon>
        <taxon>Sordariales</taxon>
        <taxon>Chaetomiaceae</taxon>
        <taxon>Chaetomidium</taxon>
    </lineage>
</organism>
<dbReference type="SUPFAM" id="SSF81301">
    <property type="entry name" value="Nucleotidyltransferase"/>
    <property type="match status" value="1"/>
</dbReference>
<protein>
    <submittedName>
        <fullName evidence="1">Uncharacterized protein</fullName>
    </submittedName>
</protein>
<keyword evidence="2" id="KW-1185">Reference proteome</keyword>
<gene>
    <name evidence="1" type="ORF">C8A00DRAFT_16135</name>
</gene>
<proteinExistence type="predicted"/>
<dbReference type="AlphaFoldDB" id="A0AAN6VJQ5"/>
<name>A0AAN6VJQ5_9PEZI</name>
<dbReference type="Gene3D" id="3.30.460.40">
    <property type="match status" value="1"/>
</dbReference>
<reference evidence="1" key="2">
    <citation type="submission" date="2023-05" db="EMBL/GenBank/DDBJ databases">
        <authorList>
            <consortium name="Lawrence Berkeley National Laboratory"/>
            <person name="Steindorff A."/>
            <person name="Hensen N."/>
            <person name="Bonometti L."/>
            <person name="Westerberg I."/>
            <person name="Brannstrom I.O."/>
            <person name="Guillou S."/>
            <person name="Cros-Aarteil S."/>
            <person name="Calhoun S."/>
            <person name="Haridas S."/>
            <person name="Kuo A."/>
            <person name="Mondo S."/>
            <person name="Pangilinan J."/>
            <person name="Riley R."/>
            <person name="Labutti K."/>
            <person name="Andreopoulos B."/>
            <person name="Lipzen A."/>
            <person name="Chen C."/>
            <person name="Yanf M."/>
            <person name="Daum C."/>
            <person name="Ng V."/>
            <person name="Clum A."/>
            <person name="Ohm R."/>
            <person name="Martin F."/>
            <person name="Silar P."/>
            <person name="Natvig D."/>
            <person name="Lalanne C."/>
            <person name="Gautier V."/>
            <person name="Ament-Velasquez S.L."/>
            <person name="Kruys A."/>
            <person name="Hutchinson M.I."/>
            <person name="Powell A.J."/>
            <person name="Barry K."/>
            <person name="Miller A.N."/>
            <person name="Grigoriev I.V."/>
            <person name="Debuchy R."/>
            <person name="Gladieux P."/>
            <person name="Thoren M.H."/>
            <person name="Johannesson H."/>
        </authorList>
    </citation>
    <scope>NUCLEOTIDE SEQUENCE</scope>
    <source>
        <strain evidence="1">CBS 538.74</strain>
    </source>
</reference>